<accession>A0A0F0CL40</accession>
<protein>
    <submittedName>
        <fullName evidence="2">Uncharacterized protein</fullName>
    </submittedName>
</protein>
<reference evidence="2 3" key="1">
    <citation type="submission" date="2015-02" db="EMBL/GenBank/DDBJ databases">
        <title>Single-cell genomics of uncultivated deep-branching MTB reveals a conserved set of magnetosome genes.</title>
        <authorList>
            <person name="Kolinko S."/>
            <person name="Richter M."/>
            <person name="Glockner F.O."/>
            <person name="Brachmann A."/>
            <person name="Schuler D."/>
        </authorList>
    </citation>
    <scope>NUCLEOTIDE SEQUENCE [LARGE SCALE GENOMIC DNA]</scope>
    <source>
        <strain evidence="2">SKK-01</strain>
    </source>
</reference>
<keyword evidence="1" id="KW-0472">Membrane</keyword>
<evidence type="ECO:0000313" key="3">
    <source>
        <dbReference type="Proteomes" id="UP000033428"/>
    </source>
</evidence>
<dbReference type="AlphaFoldDB" id="A0A0F0CL40"/>
<keyword evidence="3" id="KW-1185">Reference proteome</keyword>
<proteinExistence type="predicted"/>
<keyword evidence="1" id="KW-0812">Transmembrane</keyword>
<feature type="transmembrane region" description="Helical" evidence="1">
    <location>
        <begin position="7"/>
        <end position="31"/>
    </location>
</feature>
<dbReference type="EMBL" id="JYNY01000428">
    <property type="protein sequence ID" value="KJJ83972.1"/>
    <property type="molecule type" value="Genomic_DNA"/>
</dbReference>
<sequence>MIKKKHLMVSLWSSSGVIISILSTIIGFWLYQGWKEEDSYRKYRSFMSSIFVDILKKDIEISGVKATLIKSDRTSAAPEVEGVLKNNFSKILTRVALEVVFSTSEGVVLYREKFYPVGDGVFDFPPFLKGRRSGNILNPGGIIPFKFLITNCPQEAIAEFNIIKDKETAESSSGISLKVILSEVSVL</sequence>
<name>A0A0F0CL40_9BACT</name>
<gene>
    <name evidence="2" type="ORF">OMAG_002144</name>
</gene>
<dbReference type="Proteomes" id="UP000033428">
    <property type="component" value="Unassembled WGS sequence"/>
</dbReference>
<comment type="caution">
    <text evidence="2">The sequence shown here is derived from an EMBL/GenBank/DDBJ whole genome shotgun (WGS) entry which is preliminary data.</text>
</comment>
<keyword evidence="1" id="KW-1133">Transmembrane helix</keyword>
<evidence type="ECO:0000256" key="1">
    <source>
        <dbReference type="SAM" id="Phobius"/>
    </source>
</evidence>
<organism evidence="2 3">
    <name type="scientific">Candidatus Omnitrophus magneticus</name>
    <dbReference type="NCBI Taxonomy" id="1609969"/>
    <lineage>
        <taxon>Bacteria</taxon>
        <taxon>Pseudomonadati</taxon>
        <taxon>Candidatus Omnitrophota</taxon>
        <taxon>Candidatus Omnitrophus</taxon>
    </lineage>
</organism>
<evidence type="ECO:0000313" key="2">
    <source>
        <dbReference type="EMBL" id="KJJ83972.1"/>
    </source>
</evidence>